<keyword evidence="2" id="KW-1185">Reference proteome</keyword>
<comment type="caution">
    <text evidence="1">The sequence shown here is derived from an EMBL/GenBank/DDBJ whole genome shotgun (WGS) entry which is preliminary data.</text>
</comment>
<protein>
    <recommendedName>
        <fullName evidence="3">Head completion/stabilization protein</fullName>
    </recommendedName>
</protein>
<dbReference type="EMBL" id="SEZN01000037">
    <property type="protein sequence ID" value="RYU62208.1"/>
    <property type="molecule type" value="Genomic_DNA"/>
</dbReference>
<gene>
    <name evidence="1" type="ORF">ERW53_16925</name>
</gene>
<dbReference type="RefSeq" id="WP_130048961.1">
    <property type="nucleotide sequence ID" value="NZ_SEZL01000035.1"/>
</dbReference>
<dbReference type="Pfam" id="PF05926">
    <property type="entry name" value="Phage_GPL"/>
    <property type="match status" value="1"/>
</dbReference>
<reference evidence="1 2" key="1">
    <citation type="submission" date="2019-02" db="EMBL/GenBank/DDBJ databases">
        <title>Genome sequences of Aliivibrio finisterrensis strains from farmed Atlantic salmon.</title>
        <authorList>
            <person name="Bowman J.P."/>
        </authorList>
    </citation>
    <scope>NUCLEOTIDE SEQUENCE [LARGE SCALE GENOMIC DNA]</scope>
    <source>
        <strain evidence="1 2">A21</strain>
    </source>
</reference>
<evidence type="ECO:0008006" key="3">
    <source>
        <dbReference type="Google" id="ProtNLM"/>
    </source>
</evidence>
<evidence type="ECO:0000313" key="2">
    <source>
        <dbReference type="Proteomes" id="UP000294166"/>
    </source>
</evidence>
<proteinExistence type="predicted"/>
<sequence>MEFVGNKDDVYESQLPATKQYPALTVAEFQAVFHFLSNETEIGILHYLTLARLTVHTELVEMITLHETLDHVSVHWFGEAAPGVSLYKQAVFSLAANRIVGNKLSTDATAEAADRQEALQQKAGNCLVQYRQAVDLLLNGKATYTFEMV</sequence>
<accession>A0ABY0I3E2</accession>
<dbReference type="Proteomes" id="UP000294166">
    <property type="component" value="Unassembled WGS sequence"/>
</dbReference>
<name>A0ABY0I3E2_9GAMM</name>
<organism evidence="1 2">
    <name type="scientific">Aliivibrio finisterrensis</name>
    <dbReference type="NCBI Taxonomy" id="511998"/>
    <lineage>
        <taxon>Bacteria</taxon>
        <taxon>Pseudomonadati</taxon>
        <taxon>Pseudomonadota</taxon>
        <taxon>Gammaproteobacteria</taxon>
        <taxon>Vibrionales</taxon>
        <taxon>Vibrionaceae</taxon>
        <taxon>Aliivibrio</taxon>
    </lineage>
</organism>
<evidence type="ECO:0000313" key="1">
    <source>
        <dbReference type="EMBL" id="RYU62208.1"/>
    </source>
</evidence>
<dbReference type="InterPro" id="IPR009225">
    <property type="entry name" value="Phage_head_completion_GpL"/>
</dbReference>